<keyword evidence="4" id="KW-1185">Reference proteome</keyword>
<reference evidence="3" key="1">
    <citation type="journal article" date="2013" name="Nature">
        <title>The genomes of four tapeworm species reveal adaptations to parasitism.</title>
        <authorList>
            <person name="Tsai I.J."/>
            <person name="Zarowiecki M."/>
            <person name="Holroyd N."/>
            <person name="Garciarrubio A."/>
            <person name="Sanchez-Flores A."/>
            <person name="Brooks K.L."/>
            <person name="Tracey A."/>
            <person name="Bobes R.J."/>
            <person name="Fragoso G."/>
            <person name="Sciutto E."/>
            <person name="Aslett M."/>
            <person name="Beasley H."/>
            <person name="Bennett H.M."/>
            <person name="Cai J."/>
            <person name="Camicia F."/>
            <person name="Clark R."/>
            <person name="Cucher M."/>
            <person name="De Silva N."/>
            <person name="Day T.A."/>
            <person name="Deplazes P."/>
            <person name="Estrada K."/>
            <person name="Fernandez C."/>
            <person name="Holland P.W."/>
            <person name="Hou J."/>
            <person name="Hu S."/>
            <person name="Huckvale T."/>
            <person name="Hung S.S."/>
            <person name="Kamenetzky L."/>
            <person name="Keane J.A."/>
            <person name="Kiss F."/>
            <person name="Koziol U."/>
            <person name="Lambert O."/>
            <person name="Liu K."/>
            <person name="Luo X."/>
            <person name="Luo Y."/>
            <person name="Macchiaroli N."/>
            <person name="Nichol S."/>
            <person name="Paps J."/>
            <person name="Parkinson J."/>
            <person name="Pouchkina-Stantcheva N."/>
            <person name="Riddiford N."/>
            <person name="Rosenzvit M."/>
            <person name="Salinas G."/>
            <person name="Wasmuth J.D."/>
            <person name="Zamanian M."/>
            <person name="Zheng Y."/>
            <person name="Cai X."/>
            <person name="Soberon X."/>
            <person name="Olson P.D."/>
            <person name="Laclette J.P."/>
            <person name="Brehm K."/>
            <person name="Berriman M."/>
            <person name="Garciarrubio A."/>
            <person name="Bobes R.J."/>
            <person name="Fragoso G."/>
            <person name="Sanchez-Flores A."/>
            <person name="Estrada K."/>
            <person name="Cevallos M.A."/>
            <person name="Morett E."/>
            <person name="Gonzalez V."/>
            <person name="Portillo T."/>
            <person name="Ochoa-Leyva A."/>
            <person name="Jose M.V."/>
            <person name="Sciutto E."/>
            <person name="Landa A."/>
            <person name="Jimenez L."/>
            <person name="Valdes V."/>
            <person name="Carrero J.C."/>
            <person name="Larralde C."/>
            <person name="Morales-Montor J."/>
            <person name="Limon-Lason J."/>
            <person name="Soberon X."/>
            <person name="Laclette J.P."/>
        </authorList>
    </citation>
    <scope>NUCLEOTIDE SEQUENCE [LARGE SCALE GENOMIC DNA]</scope>
</reference>
<dbReference type="Proteomes" id="UP000017246">
    <property type="component" value="Unassembled WGS sequence"/>
</dbReference>
<dbReference type="Pfam" id="PF03097">
    <property type="entry name" value="BRO1"/>
    <property type="match status" value="1"/>
</dbReference>
<protein>
    <submittedName>
        <fullName evidence="3">Programmed cell death 6 interacting protein</fullName>
    </submittedName>
</protein>
<dbReference type="PANTHER" id="PTHR23030:SF39">
    <property type="entry name" value="PROGRAMMED CELL DEATH 6-INTERACTING PROTEIN"/>
    <property type="match status" value="1"/>
</dbReference>
<dbReference type="SMART" id="SM01041">
    <property type="entry name" value="BRO1"/>
    <property type="match status" value="1"/>
</dbReference>
<dbReference type="OrthoDB" id="2141925at2759"/>
<organism evidence="3 4">
    <name type="scientific">Echinococcus multilocularis</name>
    <name type="common">Fox tapeworm</name>
    <dbReference type="NCBI Taxonomy" id="6211"/>
    <lineage>
        <taxon>Eukaryota</taxon>
        <taxon>Metazoa</taxon>
        <taxon>Spiralia</taxon>
        <taxon>Lophotrochozoa</taxon>
        <taxon>Platyhelminthes</taxon>
        <taxon>Cestoda</taxon>
        <taxon>Eucestoda</taxon>
        <taxon>Cyclophyllidea</taxon>
        <taxon>Taeniidae</taxon>
        <taxon>Echinococcus</taxon>
    </lineage>
</organism>
<dbReference type="EMBL" id="LN902842">
    <property type="protein sequence ID" value="CDS42272.1"/>
    <property type="molecule type" value="Genomic_DNA"/>
</dbReference>
<reference evidence="3" key="2">
    <citation type="submission" date="2015-11" db="EMBL/GenBank/DDBJ databases">
        <authorList>
            <person name="Zhang Y."/>
            <person name="Guo Z."/>
        </authorList>
    </citation>
    <scope>NUCLEOTIDE SEQUENCE</scope>
</reference>
<dbReference type="Gene3D" id="1.25.40.280">
    <property type="entry name" value="alix/aip1 like domains"/>
    <property type="match status" value="1"/>
</dbReference>
<dbReference type="GO" id="GO:0000281">
    <property type="term" value="P:mitotic cytokinesis"/>
    <property type="evidence" value="ECO:0007669"/>
    <property type="project" value="TreeGrafter"/>
</dbReference>
<dbReference type="AlphaFoldDB" id="A0A068YG08"/>
<feature type="compositionally biased region" description="Basic and acidic residues" evidence="1">
    <location>
        <begin position="707"/>
        <end position="721"/>
    </location>
</feature>
<dbReference type="STRING" id="6211.A0A068YG08"/>
<feature type="region of interest" description="Disordered" evidence="1">
    <location>
        <begin position="707"/>
        <end position="757"/>
    </location>
</feature>
<accession>A0A068YG08</accession>
<dbReference type="InterPro" id="IPR038499">
    <property type="entry name" value="BRO1_sf"/>
</dbReference>
<feature type="domain" description="BRO1" evidence="2">
    <location>
        <begin position="2"/>
        <end position="392"/>
    </location>
</feature>
<name>A0A068YG08_ECHMU</name>
<dbReference type="Pfam" id="PF13949">
    <property type="entry name" value="ALIX_LYPXL_bnd"/>
    <property type="match status" value="1"/>
</dbReference>
<dbReference type="InterPro" id="IPR004328">
    <property type="entry name" value="BRO1_dom"/>
</dbReference>
<dbReference type="eggNOG" id="KOG2220">
    <property type="taxonomic scope" value="Eukaryota"/>
</dbReference>
<evidence type="ECO:0000313" key="4">
    <source>
        <dbReference type="Proteomes" id="UP000017246"/>
    </source>
</evidence>
<evidence type="ECO:0000256" key="1">
    <source>
        <dbReference type="SAM" id="MobiDB-lite"/>
    </source>
</evidence>
<dbReference type="InterPro" id="IPR025304">
    <property type="entry name" value="ALIX_V_dom"/>
</dbReference>
<dbReference type="PANTHER" id="PTHR23030">
    <property type="entry name" value="PCD6 INTERACTING PROTEIN-RELATED"/>
    <property type="match status" value="1"/>
</dbReference>
<dbReference type="Gene3D" id="1.20.120.560">
    <property type="entry name" value="alix/aip1 in complex with the ypdl late domain"/>
    <property type="match status" value="1"/>
</dbReference>
<sequence length="813" mass="90027">MVFVGVPCKKGADVDLVKPIEHYIKGNLGSGQASACKKGLEHLQKLRNDILVKLDDAHDSTVRLIEFYCDLLESLEQRIPLTNQDIPIAYKWYDCFSGSSKVFRSSMKGYNAGFDRCCMLFNLAACHSQIAKNQNTNDDCGLKIAAKSFQIAAGMFDYVKILLPTFYAQTPTWDMSAEALAGYSSIMLAQAQECIFIKAEHDDMKPTVVSKLANQASLLYNEALTAVSLASLRPYLPKEWSILLSNKAAMMEVHAEYYAAFAAEAEQSFGEQISRLNKTLALLKKISRSEGMTDFYAKVERTRDRAKKDNDLIYHEIIPDPKTLPSIGVASVAKKLPVTFPLAGKPPKELFTTLVPIPVYNATQVADGVCRQMISVEVGRLREATDTCNGVMASLNLPAAVQEIDGSEDAVFKPLFEKAAIIRQNGGVAALREKVSSLTDGNTRNAEIVEDIFSMIDEEEKTDNELREQFGDKWNRQQSSKLNSGWRAEIAKHRQLLQQAGQTDKGLKERFSVQEASFDHLSGSESELREYITSEMEKQGSSTVLGGSSSKKKALWALCNQVDTMKRERVDLQKQMEQVKLPESLTKEFLKIYQKGGTIDAQSLATEHVNKALESARDCIRESLDKQTSMLKEIQSLYESIFGKKNEVASALTTLLMAAEAYDQLCQDVGQGITFYADLTGILIKFQNKVNDYVFARQTEKKELMKDISKEMSSERPRGAPERPPPTYKSAPETATGQPNSSASAPPPAQSFPPGGAPVPGYWPGYGTYPTPLPQGFMPPGTPNMPMYGMYGGYPMPMYPMPGLPSQTQQPPQ</sequence>
<dbReference type="Gene3D" id="1.20.140.50">
    <property type="entry name" value="alix/aip1 like domains"/>
    <property type="match status" value="1"/>
</dbReference>
<dbReference type="PROSITE" id="PS51180">
    <property type="entry name" value="BRO1"/>
    <property type="match status" value="1"/>
</dbReference>
<proteinExistence type="predicted"/>
<gene>
    <name evidence="3" type="ORF">EmuJ_000997550</name>
</gene>
<feature type="compositionally biased region" description="Pro residues" evidence="1">
    <location>
        <begin position="745"/>
        <end position="757"/>
    </location>
</feature>
<evidence type="ECO:0000313" key="3">
    <source>
        <dbReference type="EMBL" id="CDS42272.1"/>
    </source>
</evidence>
<evidence type="ECO:0000259" key="2">
    <source>
        <dbReference type="PROSITE" id="PS51180"/>
    </source>
</evidence>
<dbReference type="GO" id="GO:0005768">
    <property type="term" value="C:endosome"/>
    <property type="evidence" value="ECO:0007669"/>
    <property type="project" value="TreeGrafter"/>
</dbReference>
<dbReference type="OMA" id="VSHAEEM"/>